<accession>A0ABW9F5A8</accession>
<sequence>MSTNISNYISKTLSIKDENITFLGNIYNKKINKLNTNIHEAILSYKATFCPKCGNINHSDIIKHGFKNTFVRLSSINGEPTAIKLKKQRFLCKFCKSTFVAKTNVVDKFHSISKMLKLGVLDTISKKISEKDIAKIHNVSHSTVSRYIDNAFK</sequence>
<dbReference type="EMBL" id="JBFNFH010000002">
    <property type="protein sequence ID" value="MFM1524353.1"/>
    <property type="molecule type" value="Genomic_DNA"/>
</dbReference>
<keyword evidence="3" id="KW-1185">Reference proteome</keyword>
<dbReference type="PANTHER" id="PTHR33498">
    <property type="entry name" value="TRANSPOSASE FOR INSERTION SEQUENCE ELEMENT IS1557"/>
    <property type="match status" value="1"/>
</dbReference>
<proteinExistence type="predicted"/>
<protein>
    <submittedName>
        <fullName evidence="2">Transposase family protein</fullName>
    </submittedName>
</protein>
<comment type="caution">
    <text evidence="2">The sequence shown here is derived from an EMBL/GenBank/DDBJ whole genome shotgun (WGS) entry which is preliminary data.</text>
</comment>
<organism evidence="2 3">
    <name type="scientific">Helcococcus bovis</name>
    <dbReference type="NCBI Taxonomy" id="3153252"/>
    <lineage>
        <taxon>Bacteria</taxon>
        <taxon>Bacillati</taxon>
        <taxon>Bacillota</taxon>
        <taxon>Tissierellia</taxon>
        <taxon>Tissierellales</taxon>
        <taxon>Peptoniphilaceae</taxon>
        <taxon>Helcococcus</taxon>
    </lineage>
</organism>
<dbReference type="PANTHER" id="PTHR33498:SF1">
    <property type="entry name" value="TRANSPOSASE FOR INSERTION SEQUENCE ELEMENT IS1557"/>
    <property type="match status" value="1"/>
</dbReference>
<evidence type="ECO:0000313" key="2">
    <source>
        <dbReference type="EMBL" id="MFM1524353.1"/>
    </source>
</evidence>
<dbReference type="InterPro" id="IPR029261">
    <property type="entry name" value="Transposase_Znf"/>
</dbReference>
<gene>
    <name evidence="2" type="ORF">ABGF40_01540</name>
</gene>
<dbReference type="RefSeq" id="WP_408126213.1">
    <property type="nucleotide sequence ID" value="NZ_JBFNFH010000002.1"/>
</dbReference>
<dbReference type="Proteomes" id="UP001629536">
    <property type="component" value="Unassembled WGS sequence"/>
</dbReference>
<dbReference type="Pfam" id="PF14690">
    <property type="entry name" value="Zn_ribbon_ISL3"/>
    <property type="match status" value="1"/>
</dbReference>
<reference evidence="2 3" key="1">
    <citation type="journal article" date="2024" name="Front. Microbiol.">
        <title>Pangenomic and biochemical analyses of Helcococcus ovis reveal widespread tetracycline resistance and a novel bacterial species, Helcococcus bovis.</title>
        <authorList>
            <person name="Cunha F."/>
            <person name="Zhai Y."/>
            <person name="Casaro S."/>
            <person name="Jones K.L."/>
            <person name="Hernandez M."/>
            <person name="Bisinotto R.S."/>
            <person name="Kariyawasam S."/>
            <person name="Brown M.B."/>
            <person name="Phillips A."/>
            <person name="Jeong K.C."/>
            <person name="Galvao K.N."/>
        </authorList>
    </citation>
    <scope>NUCLEOTIDE SEQUENCE [LARGE SCALE GENOMIC DNA]</scope>
    <source>
        <strain evidence="2 3">KG197</strain>
    </source>
</reference>
<dbReference type="InterPro" id="IPR047951">
    <property type="entry name" value="Transpos_ISL3"/>
</dbReference>
<evidence type="ECO:0000313" key="3">
    <source>
        <dbReference type="Proteomes" id="UP001629536"/>
    </source>
</evidence>
<feature type="domain" description="Transposase IS204/IS1001/IS1096/IS1165 zinc-finger" evidence="1">
    <location>
        <begin position="48"/>
        <end position="95"/>
    </location>
</feature>
<name>A0ABW9F5A8_9FIRM</name>
<evidence type="ECO:0000259" key="1">
    <source>
        <dbReference type="Pfam" id="PF14690"/>
    </source>
</evidence>